<proteinExistence type="predicted"/>
<gene>
    <name evidence="1" type="ORF">Trco_008365</name>
</gene>
<organism evidence="1 2">
    <name type="scientific">Trichoderma cornu-damae</name>
    <dbReference type="NCBI Taxonomy" id="654480"/>
    <lineage>
        <taxon>Eukaryota</taxon>
        <taxon>Fungi</taxon>
        <taxon>Dikarya</taxon>
        <taxon>Ascomycota</taxon>
        <taxon>Pezizomycotina</taxon>
        <taxon>Sordariomycetes</taxon>
        <taxon>Hypocreomycetidae</taxon>
        <taxon>Hypocreales</taxon>
        <taxon>Hypocreaceae</taxon>
        <taxon>Trichoderma</taxon>
    </lineage>
</organism>
<evidence type="ECO:0000313" key="2">
    <source>
        <dbReference type="Proteomes" id="UP000827724"/>
    </source>
</evidence>
<keyword evidence="2" id="KW-1185">Reference proteome</keyword>
<dbReference type="EMBL" id="JAIWOZ010000007">
    <property type="protein sequence ID" value="KAH6603590.1"/>
    <property type="molecule type" value="Genomic_DNA"/>
</dbReference>
<reference evidence="1" key="1">
    <citation type="submission" date="2021-08" db="EMBL/GenBank/DDBJ databases">
        <title>Chromosome-Level Trichoderma cornu-damae using Hi-C Data.</title>
        <authorList>
            <person name="Kim C.S."/>
        </authorList>
    </citation>
    <scope>NUCLEOTIDE SEQUENCE</scope>
    <source>
        <strain evidence="1">KA19-0412C</strain>
    </source>
</reference>
<dbReference type="Proteomes" id="UP000827724">
    <property type="component" value="Unassembled WGS sequence"/>
</dbReference>
<protein>
    <submittedName>
        <fullName evidence="1">Uncharacterized protein</fullName>
    </submittedName>
</protein>
<sequence>MTMSPSPKPDDNEETSLMRECTCGGGKVRSVVLCALTLMLALALSKWAAATICLDNETGCLTAAEEGGGGPIRSDIESPLIGVRKTIP</sequence>
<comment type="caution">
    <text evidence="1">The sequence shown here is derived from an EMBL/GenBank/DDBJ whole genome shotgun (WGS) entry which is preliminary data.</text>
</comment>
<dbReference type="AlphaFoldDB" id="A0A9P8QE02"/>
<name>A0A9P8QE02_9HYPO</name>
<accession>A0A9P8QE02</accession>
<evidence type="ECO:0000313" key="1">
    <source>
        <dbReference type="EMBL" id="KAH6603590.1"/>
    </source>
</evidence>